<evidence type="ECO:0000313" key="6">
    <source>
        <dbReference type="Proteomes" id="UP001461498"/>
    </source>
</evidence>
<gene>
    <name evidence="5" type="ORF">O3M35_011473</name>
</gene>
<reference evidence="5 6" key="1">
    <citation type="submission" date="2022-12" db="EMBL/GenBank/DDBJ databases">
        <title>Chromosome-level genome assembly of true bugs.</title>
        <authorList>
            <person name="Ma L."/>
            <person name="Li H."/>
        </authorList>
    </citation>
    <scope>NUCLEOTIDE SEQUENCE [LARGE SCALE GENOMIC DNA]</scope>
    <source>
        <strain evidence="5">Lab_2022b</strain>
    </source>
</reference>
<name>A0AAW1CY80_9HEMI</name>
<dbReference type="Pfam" id="PF13302">
    <property type="entry name" value="Acetyltransf_3"/>
    <property type="match status" value="1"/>
</dbReference>
<comment type="caution">
    <text evidence="5">The sequence shown here is derived from an EMBL/GenBank/DDBJ whole genome shotgun (WGS) entry which is preliminary data.</text>
</comment>
<dbReference type="AlphaFoldDB" id="A0AAW1CY80"/>
<protein>
    <recommendedName>
        <fullName evidence="4">N-acetyltransferase domain-containing protein</fullName>
    </recommendedName>
</protein>
<accession>A0AAW1CY80</accession>
<proteinExistence type="inferred from homology"/>
<dbReference type="InterPro" id="IPR000182">
    <property type="entry name" value="GNAT_dom"/>
</dbReference>
<feature type="domain" description="N-acetyltransferase" evidence="4">
    <location>
        <begin position="16"/>
        <end position="127"/>
    </location>
</feature>
<dbReference type="GO" id="GO:0008080">
    <property type="term" value="F:N-acetyltransferase activity"/>
    <property type="evidence" value="ECO:0007669"/>
    <property type="project" value="InterPro"/>
</dbReference>
<evidence type="ECO:0000259" key="4">
    <source>
        <dbReference type="Pfam" id="PF13302"/>
    </source>
</evidence>
<keyword evidence="2" id="KW-0808">Transferase</keyword>
<dbReference type="SUPFAM" id="SSF55729">
    <property type="entry name" value="Acyl-CoA N-acyltransferases (Nat)"/>
    <property type="match status" value="1"/>
</dbReference>
<dbReference type="Proteomes" id="UP001461498">
    <property type="component" value="Unassembled WGS sequence"/>
</dbReference>
<dbReference type="PANTHER" id="PTHR13256:SF16">
    <property type="entry name" value="ALPHA_BETA-TUBULIN-N-ACETYLTRANSFERASE 9"/>
    <property type="match status" value="1"/>
</dbReference>
<keyword evidence="6" id="KW-1185">Reference proteome</keyword>
<dbReference type="InterPro" id="IPR016181">
    <property type="entry name" value="Acyl_CoA_acyltransferase"/>
</dbReference>
<comment type="similarity">
    <text evidence="1">Belongs to the acetyltransferase family. GNAT subfamily.</text>
</comment>
<dbReference type="Gene3D" id="3.40.630.30">
    <property type="match status" value="1"/>
</dbReference>
<evidence type="ECO:0000256" key="2">
    <source>
        <dbReference type="ARBA" id="ARBA00022679"/>
    </source>
</evidence>
<keyword evidence="3" id="KW-0012">Acyltransferase</keyword>
<evidence type="ECO:0000256" key="1">
    <source>
        <dbReference type="ARBA" id="ARBA00009342"/>
    </source>
</evidence>
<evidence type="ECO:0000313" key="5">
    <source>
        <dbReference type="EMBL" id="KAK9502763.1"/>
    </source>
</evidence>
<sequence>MESEELRKQTASERLSLSQEYEMQQSWLMDANKCTFIVLDRNLYEATGNEVESMIGDANIYLSKNEENKIIGEIGLMIAEKEFRGKGYGKEILLCLMNFGIKRLGINRFIAVISLDNKQSIAMFQKYSFLEESRSHVFNEVSLYRDVDTDFVKYIDMTIQYLETSTEENK</sequence>
<dbReference type="PANTHER" id="PTHR13256">
    <property type="entry name" value="N-ACETYLTRANSFERASE 9"/>
    <property type="match status" value="1"/>
</dbReference>
<dbReference type="InterPro" id="IPR039135">
    <property type="entry name" value="NAT9-like"/>
</dbReference>
<dbReference type="EMBL" id="JAPXFL010000008">
    <property type="protein sequence ID" value="KAK9502763.1"/>
    <property type="molecule type" value="Genomic_DNA"/>
</dbReference>
<evidence type="ECO:0000256" key="3">
    <source>
        <dbReference type="ARBA" id="ARBA00023315"/>
    </source>
</evidence>
<organism evidence="5 6">
    <name type="scientific">Rhynocoris fuscipes</name>
    <dbReference type="NCBI Taxonomy" id="488301"/>
    <lineage>
        <taxon>Eukaryota</taxon>
        <taxon>Metazoa</taxon>
        <taxon>Ecdysozoa</taxon>
        <taxon>Arthropoda</taxon>
        <taxon>Hexapoda</taxon>
        <taxon>Insecta</taxon>
        <taxon>Pterygota</taxon>
        <taxon>Neoptera</taxon>
        <taxon>Paraneoptera</taxon>
        <taxon>Hemiptera</taxon>
        <taxon>Heteroptera</taxon>
        <taxon>Panheteroptera</taxon>
        <taxon>Cimicomorpha</taxon>
        <taxon>Reduviidae</taxon>
        <taxon>Harpactorinae</taxon>
        <taxon>Harpactorini</taxon>
        <taxon>Rhynocoris</taxon>
    </lineage>
</organism>